<sequence>MFEDNFQLILSLGAVVALLVAIAAVAALLVVRAGRAATLEVGSLERTRPRR</sequence>
<evidence type="ECO:0000313" key="2">
    <source>
        <dbReference type="EMBL" id="QEL20495.1"/>
    </source>
</evidence>
<dbReference type="Proteomes" id="UP000324974">
    <property type="component" value="Chromosome"/>
</dbReference>
<dbReference type="EMBL" id="CP042425">
    <property type="protein sequence ID" value="QEL20495.1"/>
    <property type="molecule type" value="Genomic_DNA"/>
</dbReference>
<dbReference type="AlphaFoldDB" id="A0A5C1API3"/>
<keyword evidence="1" id="KW-0812">Transmembrane</keyword>
<reference evidence="3" key="1">
    <citation type="submission" date="2019-08" db="EMBL/GenBank/DDBJ databases">
        <title>Limnoglobus roseus gen. nov., sp. nov., a novel freshwater planctomycete with a giant genome from the family Gemmataceae.</title>
        <authorList>
            <person name="Kulichevskaya I.S."/>
            <person name="Naumoff D.G."/>
            <person name="Miroshnikov K."/>
            <person name="Ivanova A."/>
            <person name="Philippov D.A."/>
            <person name="Hakobyan A."/>
            <person name="Rijpstra I.C."/>
            <person name="Sinninghe Damste J.S."/>
            <person name="Liesack W."/>
            <person name="Dedysh S.N."/>
        </authorList>
    </citation>
    <scope>NUCLEOTIDE SEQUENCE [LARGE SCALE GENOMIC DNA]</scope>
    <source>
        <strain evidence="3">PX52</strain>
    </source>
</reference>
<organism evidence="2 3">
    <name type="scientific">Limnoglobus roseus</name>
    <dbReference type="NCBI Taxonomy" id="2598579"/>
    <lineage>
        <taxon>Bacteria</taxon>
        <taxon>Pseudomonadati</taxon>
        <taxon>Planctomycetota</taxon>
        <taxon>Planctomycetia</taxon>
        <taxon>Gemmatales</taxon>
        <taxon>Gemmataceae</taxon>
        <taxon>Limnoglobus</taxon>
    </lineage>
</organism>
<feature type="transmembrane region" description="Helical" evidence="1">
    <location>
        <begin position="6"/>
        <end position="31"/>
    </location>
</feature>
<keyword evidence="1" id="KW-0472">Membrane</keyword>
<accession>A0A5C1API3</accession>
<evidence type="ECO:0000256" key="1">
    <source>
        <dbReference type="SAM" id="Phobius"/>
    </source>
</evidence>
<dbReference type="KEGG" id="lrs:PX52LOC_07597"/>
<proteinExistence type="predicted"/>
<gene>
    <name evidence="2" type="ORF">PX52LOC_07597</name>
</gene>
<name>A0A5C1API3_9BACT</name>
<keyword evidence="3" id="KW-1185">Reference proteome</keyword>
<keyword evidence="1" id="KW-1133">Transmembrane helix</keyword>
<evidence type="ECO:0000313" key="3">
    <source>
        <dbReference type="Proteomes" id="UP000324974"/>
    </source>
</evidence>
<protein>
    <submittedName>
        <fullName evidence="2">Uncharacterized protein</fullName>
    </submittedName>
</protein>